<gene>
    <name evidence="1" type="ORF">N658DRAFT_201731</name>
</gene>
<reference evidence="1" key="1">
    <citation type="journal article" date="2023" name="Mol. Phylogenet. Evol.">
        <title>Genome-scale phylogeny and comparative genomics of the fungal order Sordariales.</title>
        <authorList>
            <person name="Hensen N."/>
            <person name="Bonometti L."/>
            <person name="Westerberg I."/>
            <person name="Brannstrom I.O."/>
            <person name="Guillou S."/>
            <person name="Cros-Aarteil S."/>
            <person name="Calhoun S."/>
            <person name="Haridas S."/>
            <person name="Kuo A."/>
            <person name="Mondo S."/>
            <person name="Pangilinan J."/>
            <person name="Riley R."/>
            <person name="LaButti K."/>
            <person name="Andreopoulos B."/>
            <person name="Lipzen A."/>
            <person name="Chen C."/>
            <person name="Yan M."/>
            <person name="Daum C."/>
            <person name="Ng V."/>
            <person name="Clum A."/>
            <person name="Steindorff A."/>
            <person name="Ohm R.A."/>
            <person name="Martin F."/>
            <person name="Silar P."/>
            <person name="Natvig D.O."/>
            <person name="Lalanne C."/>
            <person name="Gautier V."/>
            <person name="Ament-Velasquez S.L."/>
            <person name="Kruys A."/>
            <person name="Hutchinson M.I."/>
            <person name="Powell A.J."/>
            <person name="Barry K."/>
            <person name="Miller A.N."/>
            <person name="Grigoriev I.V."/>
            <person name="Debuchy R."/>
            <person name="Gladieux P."/>
            <person name="Hiltunen Thoren M."/>
            <person name="Johannesson H."/>
        </authorList>
    </citation>
    <scope>NUCLEOTIDE SEQUENCE</scope>
    <source>
        <strain evidence="1">CBS 757.83</strain>
    </source>
</reference>
<sequence length="188" mass="20723">MNCELRAARGCNISQDISDDIIPTGRQPLPLLALPCSPLPAFVSRACDSAPADSGRSHDNNLGTTYRFLSAMSVCKVPASMNRDMQSMRRYTFNAQWAGVLHPFVFRGNKHKGGETRGPANKTRAQLPSHRLLEPYGAAQSSMPQNLAATQLLISPRPCPAYRYCQGLLLSEGRYLIKPDRTPTDMDM</sequence>
<name>A0AAN6T4R8_9PEZI</name>
<reference evidence="1" key="2">
    <citation type="submission" date="2023-05" db="EMBL/GenBank/DDBJ databases">
        <authorList>
            <consortium name="Lawrence Berkeley National Laboratory"/>
            <person name="Steindorff A."/>
            <person name="Hensen N."/>
            <person name="Bonometti L."/>
            <person name="Westerberg I."/>
            <person name="Brannstrom I.O."/>
            <person name="Guillou S."/>
            <person name="Cros-Aarteil S."/>
            <person name="Calhoun S."/>
            <person name="Haridas S."/>
            <person name="Kuo A."/>
            <person name="Mondo S."/>
            <person name="Pangilinan J."/>
            <person name="Riley R."/>
            <person name="Labutti K."/>
            <person name="Andreopoulos B."/>
            <person name="Lipzen A."/>
            <person name="Chen C."/>
            <person name="Yanf M."/>
            <person name="Daum C."/>
            <person name="Ng V."/>
            <person name="Clum A."/>
            <person name="Ohm R."/>
            <person name="Martin F."/>
            <person name="Silar P."/>
            <person name="Natvig D."/>
            <person name="Lalanne C."/>
            <person name="Gautier V."/>
            <person name="Ament-Velasquez S.L."/>
            <person name="Kruys A."/>
            <person name="Hutchinson M.I."/>
            <person name="Powell A.J."/>
            <person name="Barry K."/>
            <person name="Miller A.N."/>
            <person name="Grigoriev I.V."/>
            <person name="Debuchy R."/>
            <person name="Gladieux P."/>
            <person name="Thoren M.H."/>
            <person name="Johannesson H."/>
        </authorList>
    </citation>
    <scope>NUCLEOTIDE SEQUENCE</scope>
    <source>
        <strain evidence="1">CBS 757.83</strain>
    </source>
</reference>
<organism evidence="1 2">
    <name type="scientific">Parathielavia hyrcaniae</name>
    <dbReference type="NCBI Taxonomy" id="113614"/>
    <lineage>
        <taxon>Eukaryota</taxon>
        <taxon>Fungi</taxon>
        <taxon>Dikarya</taxon>
        <taxon>Ascomycota</taxon>
        <taxon>Pezizomycotina</taxon>
        <taxon>Sordariomycetes</taxon>
        <taxon>Sordariomycetidae</taxon>
        <taxon>Sordariales</taxon>
        <taxon>Chaetomiaceae</taxon>
        <taxon>Parathielavia</taxon>
    </lineage>
</organism>
<dbReference type="Proteomes" id="UP001305647">
    <property type="component" value="Unassembled WGS sequence"/>
</dbReference>
<keyword evidence="2" id="KW-1185">Reference proteome</keyword>
<evidence type="ECO:0000313" key="2">
    <source>
        <dbReference type="Proteomes" id="UP001305647"/>
    </source>
</evidence>
<dbReference type="AlphaFoldDB" id="A0AAN6T4R8"/>
<proteinExistence type="predicted"/>
<evidence type="ECO:0000313" key="1">
    <source>
        <dbReference type="EMBL" id="KAK4105145.1"/>
    </source>
</evidence>
<dbReference type="EMBL" id="MU863626">
    <property type="protein sequence ID" value="KAK4105145.1"/>
    <property type="molecule type" value="Genomic_DNA"/>
</dbReference>
<protein>
    <submittedName>
        <fullName evidence="1">Uncharacterized protein</fullName>
    </submittedName>
</protein>
<accession>A0AAN6T4R8</accession>
<comment type="caution">
    <text evidence="1">The sequence shown here is derived from an EMBL/GenBank/DDBJ whole genome shotgun (WGS) entry which is preliminary data.</text>
</comment>